<protein>
    <submittedName>
        <fullName evidence="2">Uncharacterized protein</fullName>
    </submittedName>
</protein>
<comment type="caution">
    <text evidence="2">The sequence shown here is derived from an EMBL/GenBank/DDBJ whole genome shotgun (WGS) entry which is preliminary data.</text>
</comment>
<dbReference type="Proteomes" id="UP000299102">
    <property type="component" value="Unassembled WGS sequence"/>
</dbReference>
<gene>
    <name evidence="2" type="ORF">EVAR_96578_1</name>
</gene>
<accession>A0A4C1WST6</accession>
<dbReference type="EMBL" id="BGZK01000636">
    <property type="protein sequence ID" value="GBP53900.1"/>
    <property type="molecule type" value="Genomic_DNA"/>
</dbReference>
<feature type="compositionally biased region" description="Low complexity" evidence="1">
    <location>
        <begin position="94"/>
        <end position="105"/>
    </location>
</feature>
<reference evidence="2 3" key="1">
    <citation type="journal article" date="2019" name="Commun. Biol.">
        <title>The bagworm genome reveals a unique fibroin gene that provides high tensile strength.</title>
        <authorList>
            <person name="Kono N."/>
            <person name="Nakamura H."/>
            <person name="Ohtoshi R."/>
            <person name="Tomita M."/>
            <person name="Numata K."/>
            <person name="Arakawa K."/>
        </authorList>
    </citation>
    <scope>NUCLEOTIDE SEQUENCE [LARGE SCALE GENOMIC DNA]</scope>
</reference>
<keyword evidence="3" id="KW-1185">Reference proteome</keyword>
<proteinExistence type="predicted"/>
<name>A0A4C1WST6_EUMVA</name>
<organism evidence="2 3">
    <name type="scientific">Eumeta variegata</name>
    <name type="common">Bagworm moth</name>
    <name type="synonym">Eumeta japonica</name>
    <dbReference type="NCBI Taxonomy" id="151549"/>
    <lineage>
        <taxon>Eukaryota</taxon>
        <taxon>Metazoa</taxon>
        <taxon>Ecdysozoa</taxon>
        <taxon>Arthropoda</taxon>
        <taxon>Hexapoda</taxon>
        <taxon>Insecta</taxon>
        <taxon>Pterygota</taxon>
        <taxon>Neoptera</taxon>
        <taxon>Endopterygota</taxon>
        <taxon>Lepidoptera</taxon>
        <taxon>Glossata</taxon>
        <taxon>Ditrysia</taxon>
        <taxon>Tineoidea</taxon>
        <taxon>Psychidae</taxon>
        <taxon>Oiketicinae</taxon>
        <taxon>Eumeta</taxon>
    </lineage>
</organism>
<feature type="region of interest" description="Disordered" evidence="1">
    <location>
        <begin position="1"/>
        <end position="53"/>
    </location>
</feature>
<sequence>MGPSTRIASAHPSGASRRRGRAPAVFTRLFTVLPGPEPPHRAHQLGNDISSRNDHYHRRVSLVDIRPGVAAGGRARPPRVRYYDRGFRFDREQSQAAISPPSSASTQKPPISDPPPSTAEYTGHTIRTW</sequence>
<feature type="region of interest" description="Disordered" evidence="1">
    <location>
        <begin position="91"/>
        <end position="129"/>
    </location>
</feature>
<evidence type="ECO:0000313" key="3">
    <source>
        <dbReference type="Proteomes" id="UP000299102"/>
    </source>
</evidence>
<evidence type="ECO:0000256" key="1">
    <source>
        <dbReference type="SAM" id="MobiDB-lite"/>
    </source>
</evidence>
<dbReference type="AlphaFoldDB" id="A0A4C1WST6"/>
<evidence type="ECO:0000313" key="2">
    <source>
        <dbReference type="EMBL" id="GBP53900.1"/>
    </source>
</evidence>